<dbReference type="NCBIfam" id="TIGR04488">
    <property type="entry name" value="SoxY_true_GGCGG"/>
    <property type="match status" value="1"/>
</dbReference>
<organism evidence="2 3">
    <name type="scientific">Azohydromonas lata</name>
    <dbReference type="NCBI Taxonomy" id="45677"/>
    <lineage>
        <taxon>Bacteria</taxon>
        <taxon>Pseudomonadati</taxon>
        <taxon>Pseudomonadota</taxon>
        <taxon>Betaproteobacteria</taxon>
        <taxon>Burkholderiales</taxon>
        <taxon>Sphaerotilaceae</taxon>
        <taxon>Azohydromonas</taxon>
    </lineage>
</organism>
<evidence type="ECO:0000313" key="3">
    <source>
        <dbReference type="Proteomes" id="UP001293718"/>
    </source>
</evidence>
<comment type="caution">
    <text evidence="2">The sequence shown here is derived from an EMBL/GenBank/DDBJ whole genome shotgun (WGS) entry which is preliminary data.</text>
</comment>
<dbReference type="InterPro" id="IPR016568">
    <property type="entry name" value="Sulphur_oxidation_SoxY"/>
</dbReference>
<reference evidence="2 3" key="1">
    <citation type="submission" date="2023-11" db="EMBL/GenBank/DDBJ databases">
        <title>Draft genome of Azohydromonas lata strain H1 (DSM1123), a polyhydroxyalkanoate producer.</title>
        <authorList>
            <person name="Traversa D."/>
            <person name="D'Addabbo P."/>
            <person name="Pazzani C."/>
            <person name="Manzari C."/>
            <person name="Chiara M."/>
            <person name="Scrascia M."/>
        </authorList>
    </citation>
    <scope>NUCLEOTIDE SEQUENCE [LARGE SCALE GENOMIC DNA]</scope>
    <source>
        <strain evidence="2 3">H1</strain>
    </source>
</reference>
<dbReference type="InterPro" id="IPR032711">
    <property type="entry name" value="SoxY"/>
</dbReference>
<keyword evidence="3" id="KW-1185">Reference proteome</keyword>
<evidence type="ECO:0000313" key="2">
    <source>
        <dbReference type="EMBL" id="MDZ5460244.1"/>
    </source>
</evidence>
<dbReference type="Pfam" id="PF13501">
    <property type="entry name" value="SoxY"/>
    <property type="match status" value="1"/>
</dbReference>
<dbReference type="EMBL" id="JAXOJX010000063">
    <property type="protein sequence ID" value="MDZ5460244.1"/>
    <property type="molecule type" value="Genomic_DNA"/>
</dbReference>
<dbReference type="InterPro" id="IPR038162">
    <property type="entry name" value="SoxY_sf"/>
</dbReference>
<proteinExistence type="predicted"/>
<name>A0ABU5IN10_9BURK</name>
<dbReference type="PIRSF" id="PIRSF010312">
    <property type="entry name" value="Sulphur_oxidation_SoxY"/>
    <property type="match status" value="1"/>
</dbReference>
<dbReference type="Proteomes" id="UP001293718">
    <property type="component" value="Unassembled WGS sequence"/>
</dbReference>
<dbReference type="RefSeq" id="WP_322467762.1">
    <property type="nucleotide sequence ID" value="NZ_JAXOJX010000063.1"/>
</dbReference>
<evidence type="ECO:0000259" key="1">
    <source>
        <dbReference type="Pfam" id="PF13501"/>
    </source>
</evidence>
<accession>A0ABU5IN10</accession>
<dbReference type="Gene3D" id="2.60.40.2470">
    <property type="entry name" value="SoxY domain"/>
    <property type="match status" value="1"/>
</dbReference>
<sequence length="172" mass="17741">MLFSQGISSDFGKDGKERRRALCSAARALGLFVLAGVITEADAQAQSAAWASAWDAAFDSRDFKGALRALGGEGAAAQGQVRLDGPDVAENGAVVPFTVTTALPGVTLVALLVEHNPGPLSAVFQLPPGTEAFVSTRLKMAESSAVHALVRAADGFYLARRDVRVIQGGCAG</sequence>
<protein>
    <submittedName>
        <fullName evidence="2">Thiosulfate oxidation carrier protein SoxY</fullName>
    </submittedName>
</protein>
<gene>
    <name evidence="2" type="primary">soxY</name>
    <name evidence="2" type="ORF">SM757_27060</name>
</gene>
<feature type="domain" description="Ig-like SoxY" evidence="1">
    <location>
        <begin position="70"/>
        <end position="170"/>
    </location>
</feature>